<evidence type="ECO:0000313" key="2">
    <source>
        <dbReference type="EMBL" id="ASP18837.1"/>
    </source>
</evidence>
<dbReference type="EMBL" id="CP022540">
    <property type="protein sequence ID" value="ASP18837.1"/>
    <property type="molecule type" value="Genomic_DNA"/>
</dbReference>
<organism evidence="2 3">
    <name type="scientific">Antarctobacter heliothermus</name>
    <dbReference type="NCBI Taxonomy" id="74033"/>
    <lineage>
        <taxon>Bacteria</taxon>
        <taxon>Pseudomonadati</taxon>
        <taxon>Pseudomonadota</taxon>
        <taxon>Alphaproteobacteria</taxon>
        <taxon>Rhodobacterales</taxon>
        <taxon>Roseobacteraceae</taxon>
        <taxon>Antarctobacter</taxon>
    </lineage>
</organism>
<dbReference type="Pfam" id="PF06055">
    <property type="entry name" value="ExoD"/>
    <property type="match status" value="1"/>
</dbReference>
<keyword evidence="1" id="KW-0472">Membrane</keyword>
<sequence length="195" mass="20581">MAEHETVEQIVDALRDEACGQGEVSVGGVLDHIGKRSFGPLILLPALVLVTPIGGIPVLPTLFALMVAMLALQVIFGRNSLWLPDVIRSRALPRQRLMQATEKARPVARKLDGLFGKRFEGLTRAPAPRVAAGLVLMLCLTIPPMELVPFGAILPVSGIALLGLAITLRDGLVMAIAGLISLAGLIGGTWLMISG</sequence>
<feature type="transmembrane region" description="Helical" evidence="1">
    <location>
        <begin position="172"/>
        <end position="193"/>
    </location>
</feature>
<dbReference type="PANTHER" id="PTHR41795:SF1">
    <property type="entry name" value="EXOPOLYSACCHARIDE SYNTHESIS PROTEIN"/>
    <property type="match status" value="1"/>
</dbReference>
<name>A0A222DXZ2_9RHOB</name>
<gene>
    <name evidence="2" type="ORF">ANTHELSMS3_00111</name>
</gene>
<feature type="transmembrane region" description="Helical" evidence="1">
    <location>
        <begin position="38"/>
        <end position="56"/>
    </location>
</feature>
<dbReference type="RefSeq" id="WP_094033179.1">
    <property type="nucleotide sequence ID" value="NZ_CP022540.1"/>
</dbReference>
<evidence type="ECO:0000313" key="3">
    <source>
        <dbReference type="Proteomes" id="UP000203589"/>
    </source>
</evidence>
<protein>
    <submittedName>
        <fullName evidence="2">Exopolysaccharide synthesis, exoD</fullName>
    </submittedName>
</protein>
<dbReference type="Proteomes" id="UP000203589">
    <property type="component" value="Chromosome"/>
</dbReference>
<proteinExistence type="predicted"/>
<dbReference type="OrthoDB" id="7949130at2"/>
<dbReference type="KEGG" id="aht:ANTHELSMS3_00111"/>
<dbReference type="InterPro" id="IPR010331">
    <property type="entry name" value="ExoD"/>
</dbReference>
<accession>A0A222DXZ2</accession>
<dbReference type="PANTHER" id="PTHR41795">
    <property type="entry name" value="EXOPOLYSACCHARIDE SYNTHESIS PROTEIN"/>
    <property type="match status" value="1"/>
</dbReference>
<evidence type="ECO:0000256" key="1">
    <source>
        <dbReference type="SAM" id="Phobius"/>
    </source>
</evidence>
<dbReference type="PIRSF" id="PIRSF033239">
    <property type="entry name" value="ExoD"/>
    <property type="match status" value="1"/>
</dbReference>
<reference evidence="2 3" key="1">
    <citation type="submission" date="2017-07" db="EMBL/GenBank/DDBJ databases">
        <title>Genome Sequence of Antarctobacter heliothermus Strain SMS3 Isolated from a culture of the Diatom Skeletonema marinoi.</title>
        <authorList>
            <person name="Topel M."/>
            <person name="Pinder M.I.M."/>
            <person name="Johansson O.N."/>
            <person name="Kourtchenko O."/>
            <person name="Godhe A."/>
            <person name="Clarke A.K."/>
        </authorList>
    </citation>
    <scope>NUCLEOTIDE SEQUENCE [LARGE SCALE GENOMIC DNA]</scope>
    <source>
        <strain evidence="2 3">SMS3</strain>
    </source>
</reference>
<keyword evidence="3" id="KW-1185">Reference proteome</keyword>
<dbReference type="AlphaFoldDB" id="A0A222DXZ2"/>
<feature type="transmembrane region" description="Helical" evidence="1">
    <location>
        <begin position="147"/>
        <end position="166"/>
    </location>
</feature>
<keyword evidence="1" id="KW-1133">Transmembrane helix</keyword>
<keyword evidence="1" id="KW-0812">Transmembrane</keyword>